<sequence length="247" mass="27723">MGNIYKAASQVLVWLENDFAATKTIELPSRELRNRNLDWLRRLAEATGQRHCHEREDQLSRVAGELNSEMGNNVTVASLKETLTCLPWFKRLWVIQEVVLSKRAILVCNEFEIPLDAIIKAKDILTSLKYQGKHGVGAAMSVLWEFMGVHQFGMSLLQQSLAQGKVPGDALQLFIWEVRFSKATDPKDKMFGLYGLFRECGINLPKPNYAKSVSTVYRETLVALMEATGTLALIPQIDGLGALQLTE</sequence>
<comment type="caution">
    <text evidence="2">The sequence shown here is derived from an EMBL/GenBank/DDBJ whole genome shotgun (WGS) entry which is preliminary data.</text>
</comment>
<name>A0AAJ0G1B5_9HYPO</name>
<dbReference type="AlphaFoldDB" id="A0AAJ0G1B5"/>
<feature type="domain" description="Heterokaryon incompatibility" evidence="1">
    <location>
        <begin position="1"/>
        <end position="97"/>
    </location>
</feature>
<dbReference type="PANTHER" id="PTHR24148">
    <property type="entry name" value="ANKYRIN REPEAT DOMAIN-CONTAINING PROTEIN 39 HOMOLOG-RELATED"/>
    <property type="match status" value="1"/>
</dbReference>
<keyword evidence="3" id="KW-1185">Reference proteome</keyword>
<dbReference type="PANTHER" id="PTHR24148:SF80">
    <property type="entry name" value="HETEROKARYON INCOMPATIBILITY DOMAIN-CONTAINING PROTEIN"/>
    <property type="match status" value="1"/>
</dbReference>
<dbReference type="InterPro" id="IPR052895">
    <property type="entry name" value="HetReg/Transcr_Mod"/>
</dbReference>
<protein>
    <recommendedName>
        <fullName evidence="1">Heterokaryon incompatibility domain-containing protein</fullName>
    </recommendedName>
</protein>
<dbReference type="Pfam" id="PF06985">
    <property type="entry name" value="HET"/>
    <property type="match status" value="1"/>
</dbReference>
<evidence type="ECO:0000313" key="3">
    <source>
        <dbReference type="Proteomes" id="UP001251528"/>
    </source>
</evidence>
<dbReference type="Proteomes" id="UP001251528">
    <property type="component" value="Unassembled WGS sequence"/>
</dbReference>
<evidence type="ECO:0000313" key="2">
    <source>
        <dbReference type="EMBL" id="KAK2609004.1"/>
    </source>
</evidence>
<dbReference type="EMBL" id="JASWJB010000029">
    <property type="protein sequence ID" value="KAK2609004.1"/>
    <property type="molecule type" value="Genomic_DNA"/>
</dbReference>
<evidence type="ECO:0000259" key="1">
    <source>
        <dbReference type="Pfam" id="PF06985"/>
    </source>
</evidence>
<proteinExistence type="predicted"/>
<dbReference type="InterPro" id="IPR010730">
    <property type="entry name" value="HET"/>
</dbReference>
<reference evidence="2" key="1">
    <citation type="submission" date="2023-06" db="EMBL/GenBank/DDBJ databases">
        <title>Conoideocrella luteorostrata (Hypocreales: Clavicipitaceae), a potential biocontrol fungus for elongate hemlock scale in United States Christmas tree production areas.</title>
        <authorList>
            <person name="Barrett H."/>
            <person name="Lovett B."/>
            <person name="Macias A.M."/>
            <person name="Stajich J.E."/>
            <person name="Kasson M.T."/>
        </authorList>
    </citation>
    <scope>NUCLEOTIDE SEQUENCE</scope>
    <source>
        <strain evidence="2">ARSEF 14590</strain>
    </source>
</reference>
<organism evidence="2 3">
    <name type="scientific">Conoideocrella luteorostrata</name>
    <dbReference type="NCBI Taxonomy" id="1105319"/>
    <lineage>
        <taxon>Eukaryota</taxon>
        <taxon>Fungi</taxon>
        <taxon>Dikarya</taxon>
        <taxon>Ascomycota</taxon>
        <taxon>Pezizomycotina</taxon>
        <taxon>Sordariomycetes</taxon>
        <taxon>Hypocreomycetidae</taxon>
        <taxon>Hypocreales</taxon>
        <taxon>Clavicipitaceae</taxon>
        <taxon>Conoideocrella</taxon>
    </lineage>
</organism>
<accession>A0AAJ0G1B5</accession>
<gene>
    <name evidence="2" type="ORF">QQS21_002484</name>
</gene>